<accession>A0A6J4I807</accession>
<feature type="region of interest" description="Disordered" evidence="1">
    <location>
        <begin position="198"/>
        <end position="233"/>
    </location>
</feature>
<keyword evidence="2" id="KW-1133">Transmembrane helix</keyword>
<evidence type="ECO:0000256" key="2">
    <source>
        <dbReference type="SAM" id="Phobius"/>
    </source>
</evidence>
<dbReference type="EMBL" id="CADCSY010000086">
    <property type="protein sequence ID" value="CAA9244971.1"/>
    <property type="molecule type" value="Genomic_DNA"/>
</dbReference>
<gene>
    <name evidence="3" type="ORF">AVDCRST_MAG20-1930</name>
</gene>
<proteinExistence type="predicted"/>
<keyword evidence="2" id="KW-0812">Transmembrane</keyword>
<evidence type="ECO:0000313" key="3">
    <source>
        <dbReference type="EMBL" id="CAA9244971.1"/>
    </source>
</evidence>
<evidence type="ECO:0000256" key="1">
    <source>
        <dbReference type="SAM" id="MobiDB-lite"/>
    </source>
</evidence>
<evidence type="ECO:0008006" key="4">
    <source>
        <dbReference type="Google" id="ProtNLM"/>
    </source>
</evidence>
<reference evidence="3" key="1">
    <citation type="submission" date="2020-02" db="EMBL/GenBank/DDBJ databases">
        <authorList>
            <person name="Meier V. D."/>
        </authorList>
    </citation>
    <scope>NUCLEOTIDE SEQUENCE</scope>
    <source>
        <strain evidence="3">AVDCRST_MAG20</strain>
    </source>
</reference>
<keyword evidence="2" id="KW-0472">Membrane</keyword>
<sequence length="233" mass="24848">MSSVSSAVTTWQSAGWGVQVGPPLSIALALVLGFVLGVLARGALRNVAGRPSTAVAPEPAPRPVPAEPVPAITPRREIETELERSRRHNRPFAVIRLPGQATPPVGEAVGSRGRWNALRPQVRQPLSLLLRSIDRCCTDRRDIYLVLPETGRVGAERLVARIKAEVPGTSSAEAVRLVVFPEDGVTAAALLEALQAPSATADDQDRLPAPTVGPVTWPSQRRPGARSLRSEEV</sequence>
<organism evidence="3">
    <name type="scientific">uncultured Acidimicrobiales bacterium</name>
    <dbReference type="NCBI Taxonomy" id="310071"/>
    <lineage>
        <taxon>Bacteria</taxon>
        <taxon>Bacillati</taxon>
        <taxon>Actinomycetota</taxon>
        <taxon>Acidimicrobiia</taxon>
        <taxon>Acidimicrobiales</taxon>
        <taxon>environmental samples</taxon>
    </lineage>
</organism>
<feature type="transmembrane region" description="Helical" evidence="2">
    <location>
        <begin position="20"/>
        <end position="40"/>
    </location>
</feature>
<name>A0A6J4I807_9ACTN</name>
<protein>
    <recommendedName>
        <fullName evidence="4">GGDEF domain-containing protein</fullName>
    </recommendedName>
</protein>
<dbReference type="AlphaFoldDB" id="A0A6J4I807"/>